<keyword evidence="4 6" id="KW-0067">ATP-binding</keyword>
<dbReference type="CDD" id="cd03257">
    <property type="entry name" value="ABC_NikE_OppD_transporters"/>
    <property type="match status" value="2"/>
</dbReference>
<dbReference type="FunFam" id="3.40.50.300:FF:000016">
    <property type="entry name" value="Oligopeptide ABC transporter ATP-binding component"/>
    <property type="match status" value="1"/>
</dbReference>
<name>A0A7W9GG55_9ACTN</name>
<organism evidence="6 7">
    <name type="scientific">Nonomuraea jabiensis</name>
    <dbReference type="NCBI Taxonomy" id="882448"/>
    <lineage>
        <taxon>Bacteria</taxon>
        <taxon>Bacillati</taxon>
        <taxon>Actinomycetota</taxon>
        <taxon>Actinomycetes</taxon>
        <taxon>Streptosporangiales</taxon>
        <taxon>Streptosporangiaceae</taxon>
        <taxon>Nonomuraea</taxon>
    </lineage>
</organism>
<dbReference type="InterPro" id="IPR027417">
    <property type="entry name" value="P-loop_NTPase"/>
</dbReference>
<dbReference type="GO" id="GO:0015833">
    <property type="term" value="P:peptide transport"/>
    <property type="evidence" value="ECO:0007669"/>
    <property type="project" value="InterPro"/>
</dbReference>
<evidence type="ECO:0000256" key="3">
    <source>
        <dbReference type="ARBA" id="ARBA00022741"/>
    </source>
</evidence>
<dbReference type="Gene3D" id="3.40.50.300">
    <property type="entry name" value="P-loop containing nucleotide triphosphate hydrolases"/>
    <property type="match status" value="2"/>
</dbReference>
<evidence type="ECO:0000313" key="7">
    <source>
        <dbReference type="Proteomes" id="UP000579153"/>
    </source>
</evidence>
<dbReference type="GO" id="GO:0016887">
    <property type="term" value="F:ATP hydrolysis activity"/>
    <property type="evidence" value="ECO:0007669"/>
    <property type="project" value="InterPro"/>
</dbReference>
<dbReference type="PANTHER" id="PTHR43776">
    <property type="entry name" value="TRANSPORT ATP-BINDING PROTEIN"/>
    <property type="match status" value="1"/>
</dbReference>
<evidence type="ECO:0000256" key="4">
    <source>
        <dbReference type="ARBA" id="ARBA00022840"/>
    </source>
</evidence>
<dbReference type="InterPro" id="IPR003439">
    <property type="entry name" value="ABC_transporter-like_ATP-bd"/>
</dbReference>
<proteinExistence type="inferred from homology"/>
<dbReference type="PANTHER" id="PTHR43776:SF7">
    <property type="entry name" value="D,D-DIPEPTIDE TRANSPORT ATP-BINDING PROTEIN DDPF-RELATED"/>
    <property type="match status" value="1"/>
</dbReference>
<dbReference type="GO" id="GO:0055085">
    <property type="term" value="P:transmembrane transport"/>
    <property type="evidence" value="ECO:0007669"/>
    <property type="project" value="UniProtKB-ARBA"/>
</dbReference>
<dbReference type="PROSITE" id="PS50893">
    <property type="entry name" value="ABC_TRANSPORTER_2"/>
    <property type="match status" value="2"/>
</dbReference>
<sequence length="535" mass="56730">MSGGEELLRITDLRVSYRSGPAVEGVDLVVGEGEIVAVVGESGSGKSTTAHAVLGLLPAGGRISGGRVLFRGEDLTLAGHRRMRQIRGREIGLVPQDPMVSLNPVTRVGTQVAETLLVHGLAERRQARERAVELLGEVGLPDAAACARRYPHELSGGMRQRVLIAVALAAGPRLLIADEPTSALDVTVQRQILDHLTTLTRRSGTAVLLVTHDLALAAERAGRVVVLHEGRSVESGTAARILRAPDHPYTRRLIANAPSLAPPPPRPAAPAPDEPLLSVEGVTKVFGAPGEAVVAVDDVTLSVRRGETLALVGESGSGKSTLALMALCLLPPTRGRIVFDGDDVAAGGRGGLRRFRRRVQPVFQDPYSSLDPRRSVGDSVAEPLRAFGVDDRAGRRARVAELLDRVALPASVARRRPAELSGGQRQRVAIARALALGAELVVCDEPVSALDVTVQAQVLDLLTDLQAELGLSYLFISHDLAVVRQIADRVAVMRSGRIVESGPAADVLREPRHAYTRTLLDAVPVPAQPTIEEPA</sequence>
<dbReference type="PROSITE" id="PS00211">
    <property type="entry name" value="ABC_TRANSPORTER_1"/>
    <property type="match status" value="2"/>
</dbReference>
<dbReference type="InterPro" id="IPR050319">
    <property type="entry name" value="ABC_transp_ATP-bind"/>
</dbReference>
<dbReference type="GO" id="GO:0005524">
    <property type="term" value="F:ATP binding"/>
    <property type="evidence" value="ECO:0007669"/>
    <property type="project" value="UniProtKB-KW"/>
</dbReference>
<gene>
    <name evidence="6" type="ORF">HD596_009968</name>
</gene>
<feature type="domain" description="ABC transporter" evidence="5">
    <location>
        <begin position="277"/>
        <end position="520"/>
    </location>
</feature>
<dbReference type="SUPFAM" id="SSF52540">
    <property type="entry name" value="P-loop containing nucleoside triphosphate hydrolases"/>
    <property type="match status" value="2"/>
</dbReference>
<evidence type="ECO:0000256" key="1">
    <source>
        <dbReference type="ARBA" id="ARBA00005417"/>
    </source>
</evidence>
<keyword evidence="2" id="KW-0813">Transport</keyword>
<protein>
    <submittedName>
        <fullName evidence="6">Peptide/nickel transport system ATP-binding protein</fullName>
    </submittedName>
</protein>
<feature type="domain" description="ABC transporter" evidence="5">
    <location>
        <begin position="8"/>
        <end position="254"/>
    </location>
</feature>
<dbReference type="InterPro" id="IPR013563">
    <property type="entry name" value="Oligopep_ABC_C"/>
</dbReference>
<dbReference type="SMART" id="SM00382">
    <property type="entry name" value="AAA"/>
    <property type="match status" value="2"/>
</dbReference>
<dbReference type="NCBIfam" id="NF007739">
    <property type="entry name" value="PRK10419.1"/>
    <property type="match status" value="2"/>
</dbReference>
<dbReference type="AlphaFoldDB" id="A0A7W9GG55"/>
<reference evidence="6 7" key="1">
    <citation type="submission" date="2020-08" db="EMBL/GenBank/DDBJ databases">
        <title>Sequencing the genomes of 1000 actinobacteria strains.</title>
        <authorList>
            <person name="Klenk H.-P."/>
        </authorList>
    </citation>
    <scope>NUCLEOTIDE SEQUENCE [LARGE SCALE GENOMIC DNA]</scope>
    <source>
        <strain evidence="6 7">DSM 45507</strain>
    </source>
</reference>
<keyword evidence="7" id="KW-1185">Reference proteome</keyword>
<evidence type="ECO:0000259" key="5">
    <source>
        <dbReference type="PROSITE" id="PS50893"/>
    </source>
</evidence>
<dbReference type="InterPro" id="IPR003593">
    <property type="entry name" value="AAA+_ATPase"/>
</dbReference>
<dbReference type="RefSeq" id="WP_313046525.1">
    <property type="nucleotide sequence ID" value="NZ_JACHMB010000001.1"/>
</dbReference>
<accession>A0A7W9GG55</accession>
<keyword evidence="3" id="KW-0547">Nucleotide-binding</keyword>
<comment type="similarity">
    <text evidence="1">Belongs to the ABC transporter superfamily.</text>
</comment>
<dbReference type="Pfam" id="PF08352">
    <property type="entry name" value="oligo_HPY"/>
    <property type="match status" value="2"/>
</dbReference>
<dbReference type="NCBIfam" id="NF008453">
    <property type="entry name" value="PRK11308.1"/>
    <property type="match status" value="2"/>
</dbReference>
<evidence type="ECO:0000256" key="2">
    <source>
        <dbReference type="ARBA" id="ARBA00022448"/>
    </source>
</evidence>
<dbReference type="InterPro" id="IPR017871">
    <property type="entry name" value="ABC_transporter-like_CS"/>
</dbReference>
<dbReference type="EMBL" id="JACHMB010000001">
    <property type="protein sequence ID" value="MBB5783212.1"/>
    <property type="molecule type" value="Genomic_DNA"/>
</dbReference>
<evidence type="ECO:0000313" key="6">
    <source>
        <dbReference type="EMBL" id="MBB5783212.1"/>
    </source>
</evidence>
<dbReference type="Pfam" id="PF00005">
    <property type="entry name" value="ABC_tran"/>
    <property type="match status" value="2"/>
</dbReference>
<comment type="caution">
    <text evidence="6">The sequence shown here is derived from an EMBL/GenBank/DDBJ whole genome shotgun (WGS) entry which is preliminary data.</text>
</comment>
<dbReference type="Proteomes" id="UP000579153">
    <property type="component" value="Unassembled WGS sequence"/>
</dbReference>